<feature type="binding site" evidence="10">
    <location>
        <position position="250"/>
    </location>
    <ligand>
        <name>UDP-N-acetyl-alpha-D-glucosamine</name>
        <dbReference type="ChEBI" id="CHEBI:57705"/>
    </ligand>
</feature>
<dbReference type="HOGENOM" id="CLU_037404_0_1_9"/>
<dbReference type="Pfam" id="PF03033">
    <property type="entry name" value="Glyco_transf_28"/>
    <property type="match status" value="1"/>
</dbReference>
<accession>A0A0A1GZM0</accession>
<dbReference type="GO" id="GO:0008360">
    <property type="term" value="P:regulation of cell shape"/>
    <property type="evidence" value="ECO:0007669"/>
    <property type="project" value="UniProtKB-KW"/>
</dbReference>
<evidence type="ECO:0000256" key="10">
    <source>
        <dbReference type="HAMAP-Rule" id="MF_00033"/>
    </source>
</evidence>
<feature type="binding site" evidence="10">
    <location>
        <position position="295"/>
    </location>
    <ligand>
        <name>UDP-N-acetyl-alpha-D-glucosamine</name>
        <dbReference type="ChEBI" id="CHEBI:57705"/>
    </ligand>
</feature>
<dbReference type="PANTHER" id="PTHR21015">
    <property type="entry name" value="UDP-N-ACETYLGLUCOSAMINE--N-ACETYLMURAMYL-(PENTAPEPTIDE) PYROPHOSPHORYL-UNDECAPRENOL N-ACETYLGLUCOSAMINE TRANSFERASE 1"/>
    <property type="match status" value="1"/>
</dbReference>
<feature type="domain" description="Glycosyl transferase family 28 C-terminal" evidence="12">
    <location>
        <begin position="188"/>
        <end position="354"/>
    </location>
</feature>
<dbReference type="Gene3D" id="3.40.50.2000">
    <property type="entry name" value="Glycogen Phosphorylase B"/>
    <property type="match status" value="2"/>
</dbReference>
<dbReference type="GO" id="GO:0051301">
    <property type="term" value="P:cell division"/>
    <property type="evidence" value="ECO:0007669"/>
    <property type="project" value="UniProtKB-KW"/>
</dbReference>
<keyword evidence="4 10" id="KW-0808">Transferase</keyword>
<dbReference type="GO" id="GO:0005886">
    <property type="term" value="C:plasma membrane"/>
    <property type="evidence" value="ECO:0007669"/>
    <property type="project" value="UniProtKB-SubCell"/>
</dbReference>
<evidence type="ECO:0000256" key="6">
    <source>
        <dbReference type="ARBA" id="ARBA00022984"/>
    </source>
</evidence>
<keyword evidence="6 10" id="KW-0573">Peptidoglycan synthesis</keyword>
<keyword evidence="2 10" id="KW-0132">Cell division</keyword>
<keyword evidence="1 10" id="KW-1003">Cell membrane</keyword>
<comment type="subcellular location">
    <subcellularLocation>
        <location evidence="10">Cell membrane</location>
        <topology evidence="10">Peripheral membrane protein</topology>
        <orientation evidence="10">Cytoplasmic side</orientation>
    </subcellularLocation>
</comment>
<comment type="catalytic activity">
    <reaction evidence="10">
        <text>Mur2Ac(oyl-L-Ala-gamma-D-Glu-L-Lys-D-Ala-D-Ala)-di-trans,octa-cis-undecaprenyl diphosphate + UDP-N-acetyl-alpha-D-glucosamine = beta-D-GlcNAc-(1-&gt;4)-Mur2Ac(oyl-L-Ala-gamma-D-Glu-L-Lys-D-Ala-D-Ala)-di-trans,octa-cis-undecaprenyl diphosphate + UDP + H(+)</text>
        <dbReference type="Rhea" id="RHEA:23192"/>
        <dbReference type="ChEBI" id="CHEBI:15378"/>
        <dbReference type="ChEBI" id="CHEBI:57705"/>
        <dbReference type="ChEBI" id="CHEBI:58223"/>
        <dbReference type="ChEBI" id="CHEBI:60032"/>
        <dbReference type="ChEBI" id="CHEBI:60033"/>
        <dbReference type="EC" id="2.4.1.227"/>
    </reaction>
</comment>
<evidence type="ECO:0000259" key="12">
    <source>
        <dbReference type="Pfam" id="PF04101"/>
    </source>
</evidence>
<dbReference type="NCBIfam" id="TIGR01133">
    <property type="entry name" value="murG"/>
    <property type="match status" value="1"/>
</dbReference>
<dbReference type="KEGG" id="lho:LOOC260_113800"/>
<comment type="similarity">
    <text evidence="10">Belongs to the glycosyltransferase 28 family. MurG subfamily.</text>
</comment>
<keyword evidence="9 10" id="KW-0961">Cell wall biogenesis/degradation</keyword>
<dbReference type="SUPFAM" id="SSF53756">
    <property type="entry name" value="UDP-Glycosyltransferase/glycogen phosphorylase"/>
    <property type="match status" value="1"/>
</dbReference>
<gene>
    <name evidence="10 13" type="primary">murG</name>
    <name evidence="13" type="ORF">LOOC260_113800</name>
</gene>
<evidence type="ECO:0000256" key="7">
    <source>
        <dbReference type="ARBA" id="ARBA00023136"/>
    </source>
</evidence>
<keyword evidence="5 10" id="KW-0133">Cell shape</keyword>
<dbReference type="STRING" id="1291742.LOOC260_113800"/>
<dbReference type="RefSeq" id="WP_041093893.1">
    <property type="nucleotide sequence ID" value="NZ_AP014680.1"/>
</dbReference>
<comment type="caution">
    <text evidence="10">Lacks conserved residue(s) required for the propagation of feature annotation.</text>
</comment>
<evidence type="ECO:0000256" key="3">
    <source>
        <dbReference type="ARBA" id="ARBA00022676"/>
    </source>
</evidence>
<evidence type="ECO:0000256" key="5">
    <source>
        <dbReference type="ARBA" id="ARBA00022960"/>
    </source>
</evidence>
<protein>
    <recommendedName>
        <fullName evidence="10">UDP-N-acetylglucosamine--N-acetylmuramyl-(pentapeptide) pyrophosphoryl-undecaprenol N-acetylglucosamine transferase</fullName>
        <ecNumber evidence="10">2.4.1.227</ecNumber>
    </recommendedName>
    <alternativeName>
        <fullName evidence="10">Undecaprenyl-PP-MurNAc-pentapeptide-UDPGlcNAc GlcNAc transferase</fullName>
    </alternativeName>
</protein>
<keyword evidence="7 10" id="KW-0472">Membrane</keyword>
<dbReference type="EMBL" id="AP014680">
    <property type="protein sequence ID" value="BAP85916.1"/>
    <property type="molecule type" value="Genomic_DNA"/>
</dbReference>
<dbReference type="UniPathway" id="UPA00219"/>
<dbReference type="GO" id="GO:0050511">
    <property type="term" value="F:undecaprenyldiphospho-muramoylpentapeptide beta-N-acetylglucosaminyltransferase activity"/>
    <property type="evidence" value="ECO:0007669"/>
    <property type="project" value="UniProtKB-UniRule"/>
</dbReference>
<evidence type="ECO:0000313" key="14">
    <source>
        <dbReference type="Proteomes" id="UP000031620"/>
    </source>
</evidence>
<dbReference type="GO" id="GO:0071555">
    <property type="term" value="P:cell wall organization"/>
    <property type="evidence" value="ECO:0007669"/>
    <property type="project" value="UniProtKB-KW"/>
</dbReference>
<dbReference type="Proteomes" id="UP000031620">
    <property type="component" value="Chromosome"/>
</dbReference>
<dbReference type="InterPro" id="IPR007235">
    <property type="entry name" value="Glyco_trans_28_C"/>
</dbReference>
<feature type="binding site" evidence="10">
    <location>
        <position position="195"/>
    </location>
    <ligand>
        <name>UDP-N-acetyl-alpha-D-glucosamine</name>
        <dbReference type="ChEBI" id="CHEBI:57705"/>
    </ligand>
</feature>
<dbReference type="InterPro" id="IPR004276">
    <property type="entry name" value="GlycoTrans_28_N"/>
</dbReference>
<feature type="domain" description="Glycosyltransferase family 28 N-terminal" evidence="11">
    <location>
        <begin position="4"/>
        <end position="142"/>
    </location>
</feature>
<dbReference type="Pfam" id="PF04101">
    <property type="entry name" value="Glyco_tran_28_C"/>
    <property type="match status" value="1"/>
</dbReference>
<sequence length="366" mass="40107">MRLMVSGGGTGGHIYPALALIERLKQLEPTTEILYVGTHRGLEDKIVPAANIDFKIIKIQGFKRSLSLDNIKTVYLFLKSIRDAKKMVRDFKPDVVLGTGGYVSGAVLYAAAKMHVPTVIHEQNSVVGVTNKFLSRFVNEIGISFEAARDQFPIENVTMTGNPRAQQVANSTSNFNWDEIGLDNQKPTMMIFGGSQGAPKINTSVVEAIPEFNKRDYQVVFATGQKRYDLVQHQLQHVSVNSNIVISPYISNMPEMLPKVDVIVGRAGATSIAEITALGIPSILIPSPYVTANHQFKNAQALVDQNAAEMITEDQLTGQTLVKAADKLMQNEATRSQMAIAAKNMGIDDAADRLIKLLKKAQQDVK</sequence>
<proteinExistence type="inferred from homology"/>
<organism evidence="13 14">
    <name type="scientific">Paucilactobacillus hokkaidonensis JCM 18461</name>
    <dbReference type="NCBI Taxonomy" id="1291742"/>
    <lineage>
        <taxon>Bacteria</taxon>
        <taxon>Bacillati</taxon>
        <taxon>Bacillota</taxon>
        <taxon>Bacilli</taxon>
        <taxon>Lactobacillales</taxon>
        <taxon>Lactobacillaceae</taxon>
        <taxon>Paucilactobacillus</taxon>
    </lineage>
</organism>
<dbReference type="HAMAP" id="MF_00033">
    <property type="entry name" value="MurG"/>
    <property type="match status" value="1"/>
</dbReference>
<evidence type="ECO:0000256" key="2">
    <source>
        <dbReference type="ARBA" id="ARBA00022618"/>
    </source>
</evidence>
<comment type="function">
    <text evidence="10">Cell wall formation. Catalyzes the transfer of a GlcNAc subunit on undecaprenyl-pyrophosphoryl-MurNAc-pentapeptide (lipid intermediate I) to form undecaprenyl-pyrophosphoryl-MurNAc-(pentapeptide)GlcNAc (lipid intermediate II).</text>
</comment>
<evidence type="ECO:0000256" key="8">
    <source>
        <dbReference type="ARBA" id="ARBA00023306"/>
    </source>
</evidence>
<feature type="binding site" evidence="10">
    <location>
        <position position="124"/>
    </location>
    <ligand>
        <name>UDP-N-acetyl-alpha-D-glucosamine</name>
        <dbReference type="ChEBI" id="CHEBI:57705"/>
    </ligand>
</feature>
<evidence type="ECO:0000256" key="4">
    <source>
        <dbReference type="ARBA" id="ARBA00022679"/>
    </source>
</evidence>
<dbReference type="AlphaFoldDB" id="A0A0A1GZM0"/>
<name>A0A0A1GZM0_9LACO</name>
<keyword evidence="3 10" id="KW-0328">Glycosyltransferase</keyword>
<evidence type="ECO:0000259" key="11">
    <source>
        <dbReference type="Pfam" id="PF03033"/>
    </source>
</evidence>
<comment type="pathway">
    <text evidence="10">Cell wall biogenesis; peptidoglycan biosynthesis.</text>
</comment>
<dbReference type="EC" id="2.4.1.227" evidence="10"/>
<dbReference type="PANTHER" id="PTHR21015:SF22">
    <property type="entry name" value="GLYCOSYLTRANSFERASE"/>
    <property type="match status" value="1"/>
</dbReference>
<evidence type="ECO:0000256" key="1">
    <source>
        <dbReference type="ARBA" id="ARBA00022475"/>
    </source>
</evidence>
<dbReference type="CDD" id="cd03785">
    <property type="entry name" value="GT28_MurG"/>
    <property type="match status" value="1"/>
</dbReference>
<dbReference type="GO" id="GO:0005975">
    <property type="term" value="P:carbohydrate metabolic process"/>
    <property type="evidence" value="ECO:0007669"/>
    <property type="project" value="InterPro"/>
</dbReference>
<feature type="binding site" evidence="10">
    <location>
        <begin position="10"/>
        <end position="12"/>
    </location>
    <ligand>
        <name>UDP-N-acetyl-alpha-D-glucosamine</name>
        <dbReference type="ChEBI" id="CHEBI:57705"/>
    </ligand>
</feature>
<evidence type="ECO:0000313" key="13">
    <source>
        <dbReference type="EMBL" id="BAP85916.1"/>
    </source>
</evidence>
<reference evidence="13 14" key="1">
    <citation type="submission" date="2014-11" db="EMBL/GenBank/DDBJ databases">
        <title>Complete genome sequence and analysis of Lactobacillus hokkaidonensis LOOC260T.</title>
        <authorList>
            <person name="Tanizawa Y."/>
            <person name="Tohno M."/>
            <person name="Kaminuma E."/>
            <person name="Nakamura Y."/>
            <person name="Arita M."/>
        </authorList>
    </citation>
    <scope>NUCLEOTIDE SEQUENCE [LARGE SCALE GENOMIC DNA]</scope>
    <source>
        <strain evidence="13 14">LOOC260</strain>
    </source>
</reference>
<dbReference type="InterPro" id="IPR006009">
    <property type="entry name" value="GlcNAc_MurG"/>
</dbReference>
<keyword evidence="8 10" id="KW-0131">Cell cycle</keyword>
<dbReference type="GO" id="GO:0009252">
    <property type="term" value="P:peptidoglycan biosynthetic process"/>
    <property type="evidence" value="ECO:0007669"/>
    <property type="project" value="UniProtKB-UniRule"/>
</dbReference>
<evidence type="ECO:0000256" key="9">
    <source>
        <dbReference type="ARBA" id="ARBA00023316"/>
    </source>
</evidence>